<evidence type="ECO:0000256" key="3">
    <source>
        <dbReference type="ARBA" id="ARBA00022898"/>
    </source>
</evidence>
<dbReference type="InterPro" id="IPR050147">
    <property type="entry name" value="Ser/Thr_Dehydratase"/>
</dbReference>
<dbReference type="Gene3D" id="3.40.50.1100">
    <property type="match status" value="2"/>
</dbReference>
<proteinExistence type="inferred from homology"/>
<gene>
    <name evidence="8" type="ORF">PHET_00276</name>
</gene>
<dbReference type="GO" id="GO:0006565">
    <property type="term" value="P:L-serine catabolic process"/>
    <property type="evidence" value="ECO:0007669"/>
    <property type="project" value="TreeGrafter"/>
</dbReference>
<reference evidence="8" key="1">
    <citation type="submission" date="2019-05" db="EMBL/GenBank/DDBJ databases">
        <title>Annotation for the trematode Paragonimus heterotremus.</title>
        <authorList>
            <person name="Choi Y.-J."/>
        </authorList>
    </citation>
    <scope>NUCLEOTIDE SEQUENCE</scope>
    <source>
        <strain evidence="8">LC</strain>
    </source>
</reference>
<dbReference type="SUPFAM" id="SSF53686">
    <property type="entry name" value="Tryptophan synthase beta subunit-like PLP-dependent enzymes"/>
    <property type="match status" value="1"/>
</dbReference>
<dbReference type="EMBL" id="LUCH01000068">
    <property type="protein sequence ID" value="KAF5406203.1"/>
    <property type="molecule type" value="Genomic_DNA"/>
</dbReference>
<dbReference type="CDD" id="cd01562">
    <property type="entry name" value="Thr-dehyd"/>
    <property type="match status" value="1"/>
</dbReference>
<dbReference type="GO" id="GO:0003941">
    <property type="term" value="F:L-serine ammonia-lyase activity"/>
    <property type="evidence" value="ECO:0007669"/>
    <property type="project" value="TreeGrafter"/>
</dbReference>
<dbReference type="InterPro" id="IPR001926">
    <property type="entry name" value="TrpB-like_PALP"/>
</dbReference>
<comment type="cofactor">
    <cofactor evidence="1">
        <name>pyridoxal 5'-phosphate</name>
        <dbReference type="ChEBI" id="CHEBI:597326"/>
    </cofactor>
</comment>
<dbReference type="PANTHER" id="PTHR48078:SF19">
    <property type="entry name" value="ACT DOMAIN-CONTAINING PROTEIN"/>
    <property type="match status" value="1"/>
</dbReference>
<evidence type="ECO:0000256" key="5">
    <source>
        <dbReference type="ARBA" id="ARBA00041766"/>
    </source>
</evidence>
<dbReference type="CDD" id="cd04886">
    <property type="entry name" value="ACT_ThrD-II-like"/>
    <property type="match status" value="1"/>
</dbReference>
<protein>
    <recommendedName>
        <fullName evidence="5">L-serine deaminase</fullName>
    </recommendedName>
    <alternativeName>
        <fullName evidence="6">L-threonine dehydratase</fullName>
    </alternativeName>
</protein>
<evidence type="ECO:0000256" key="4">
    <source>
        <dbReference type="ARBA" id="ARBA00023239"/>
    </source>
</evidence>
<comment type="caution">
    <text evidence="8">The sequence shown here is derived from an EMBL/GenBank/DDBJ whole genome shotgun (WGS) entry which is preliminary data.</text>
</comment>
<dbReference type="OrthoDB" id="4418812at2759"/>
<dbReference type="AlphaFoldDB" id="A0A8J4STX9"/>
<keyword evidence="3" id="KW-0663">Pyridoxal phosphate</keyword>
<dbReference type="GO" id="GO:0004794">
    <property type="term" value="F:threonine deaminase activity"/>
    <property type="evidence" value="ECO:0007669"/>
    <property type="project" value="TreeGrafter"/>
</dbReference>
<feature type="domain" description="Tryptophan synthase beta chain-like PALP" evidence="7">
    <location>
        <begin position="56"/>
        <end position="350"/>
    </location>
</feature>
<dbReference type="Proteomes" id="UP000748531">
    <property type="component" value="Unassembled WGS sequence"/>
</dbReference>
<sequence length="452" mass="48335">MNGLNCTDSVNPLADLITDIPIPDLKDPDLFDPSCDPENPVSITYLDVSAAHYRIRDGIVHTPCKKSQLSKTFNMNIYLKLDFQQVTGSFKERGARNFLLQLSKEQRRNGVIASSAGNHAQALAYHGKDLGIPVTVIMPTNAPLMKVENCVGHGANVLLKGADMSEASVRIFTKAYALKVGKINNIPYVNGYDHPHILAGQGTVALEIMEQVPDVDAILVPVGGGGLIAGVAVAVKGINPHVKVIGVESDRCAAFGNSMASGKLIYTPCQPTIADGLAVPLVGGNSLHTCMGLVDKMISVDEAYIHRAIVRLLEAEKCVVEGAGATALAAIMAGLLPELEGKTVVPILSGGNIDTTVLGRVIERGLAFEGRMCRFSVIVSDRPGGIAELCCVLRDLGVSIKDIFHERAWLKSSIFSVQVKCVCETRDAAHADQLESTLRKKYDHILWGPAAI</sequence>
<dbReference type="Pfam" id="PF00291">
    <property type="entry name" value="PALP"/>
    <property type="match status" value="1"/>
</dbReference>
<dbReference type="InterPro" id="IPR044561">
    <property type="entry name" value="ACT_ThrD-II-like"/>
</dbReference>
<organism evidence="8 9">
    <name type="scientific">Paragonimus heterotremus</name>
    <dbReference type="NCBI Taxonomy" id="100268"/>
    <lineage>
        <taxon>Eukaryota</taxon>
        <taxon>Metazoa</taxon>
        <taxon>Spiralia</taxon>
        <taxon>Lophotrochozoa</taxon>
        <taxon>Platyhelminthes</taxon>
        <taxon>Trematoda</taxon>
        <taxon>Digenea</taxon>
        <taxon>Plagiorchiida</taxon>
        <taxon>Troglotremata</taxon>
        <taxon>Troglotrematidae</taxon>
        <taxon>Paragonimus</taxon>
    </lineage>
</organism>
<name>A0A8J4STX9_9TREM</name>
<dbReference type="FunFam" id="3.40.50.1100:FF:000007">
    <property type="entry name" value="L-threonine dehydratase catabolic TdcB"/>
    <property type="match status" value="1"/>
</dbReference>
<comment type="similarity">
    <text evidence="2">Belongs to the serine/threonine dehydratase family.</text>
</comment>
<dbReference type="GO" id="GO:0006567">
    <property type="term" value="P:L-threonine catabolic process"/>
    <property type="evidence" value="ECO:0007669"/>
    <property type="project" value="TreeGrafter"/>
</dbReference>
<accession>A0A8J4STX9</accession>
<evidence type="ECO:0000256" key="6">
    <source>
        <dbReference type="ARBA" id="ARBA00042605"/>
    </source>
</evidence>
<keyword evidence="9" id="KW-1185">Reference proteome</keyword>
<keyword evidence="4" id="KW-0456">Lyase</keyword>
<evidence type="ECO:0000256" key="1">
    <source>
        <dbReference type="ARBA" id="ARBA00001933"/>
    </source>
</evidence>
<dbReference type="PANTHER" id="PTHR48078">
    <property type="entry name" value="THREONINE DEHYDRATASE, MITOCHONDRIAL-RELATED"/>
    <property type="match status" value="1"/>
</dbReference>
<evidence type="ECO:0000256" key="2">
    <source>
        <dbReference type="ARBA" id="ARBA00010869"/>
    </source>
</evidence>
<evidence type="ECO:0000313" key="8">
    <source>
        <dbReference type="EMBL" id="KAF5406203.1"/>
    </source>
</evidence>
<evidence type="ECO:0000259" key="7">
    <source>
        <dbReference type="Pfam" id="PF00291"/>
    </source>
</evidence>
<dbReference type="InterPro" id="IPR036052">
    <property type="entry name" value="TrpB-like_PALP_sf"/>
</dbReference>
<evidence type="ECO:0000313" key="9">
    <source>
        <dbReference type="Proteomes" id="UP000748531"/>
    </source>
</evidence>
<dbReference type="GO" id="GO:0009097">
    <property type="term" value="P:isoleucine biosynthetic process"/>
    <property type="evidence" value="ECO:0007669"/>
    <property type="project" value="TreeGrafter"/>
</dbReference>